<gene>
    <name evidence="2" type="ORF">ACFQ41_03255</name>
</gene>
<accession>A0ABW4BF48</accession>
<dbReference type="PROSITE" id="PS51257">
    <property type="entry name" value="PROKAR_LIPOPROTEIN"/>
    <property type="match status" value="1"/>
</dbReference>
<organism evidence="2 3">
    <name type="scientific">Lacticaseibacillus suilingensis</name>
    <dbReference type="NCBI Taxonomy" id="2799577"/>
    <lineage>
        <taxon>Bacteria</taxon>
        <taxon>Bacillati</taxon>
        <taxon>Bacillota</taxon>
        <taxon>Bacilli</taxon>
        <taxon>Lactobacillales</taxon>
        <taxon>Lactobacillaceae</taxon>
        <taxon>Lacticaseibacillus</taxon>
    </lineage>
</organism>
<sequence>MKIRYVGFALALLLVSGLGACGVHEATPTKTTTSSAAASVRTKKPADYLAGVRSRGLSIKGVADVDVNNQPQAVQAQSGVKFVTDNNTVFTLLQFKSQALANQARSYYARQDNRVYSNRGLLLTASRGMAKGWFEKYQRAIFRQ</sequence>
<reference evidence="3" key="1">
    <citation type="journal article" date="2019" name="Int. J. Syst. Evol. Microbiol.">
        <title>The Global Catalogue of Microorganisms (GCM) 10K type strain sequencing project: providing services to taxonomists for standard genome sequencing and annotation.</title>
        <authorList>
            <consortium name="The Broad Institute Genomics Platform"/>
            <consortium name="The Broad Institute Genome Sequencing Center for Infectious Disease"/>
            <person name="Wu L."/>
            <person name="Ma J."/>
        </authorList>
    </citation>
    <scope>NUCLEOTIDE SEQUENCE [LARGE SCALE GENOMIC DNA]</scope>
    <source>
        <strain evidence="3">CCM 9110</strain>
    </source>
</reference>
<dbReference type="Proteomes" id="UP001597199">
    <property type="component" value="Unassembled WGS sequence"/>
</dbReference>
<evidence type="ECO:0000313" key="2">
    <source>
        <dbReference type="EMBL" id="MFD1398322.1"/>
    </source>
</evidence>
<evidence type="ECO:0000313" key="3">
    <source>
        <dbReference type="Proteomes" id="UP001597199"/>
    </source>
</evidence>
<dbReference type="RefSeq" id="WP_204117817.1">
    <property type="nucleotide sequence ID" value="NZ_BOLV01000001.1"/>
</dbReference>
<protein>
    <submittedName>
        <fullName evidence="2">Uncharacterized protein</fullName>
    </submittedName>
</protein>
<evidence type="ECO:0000256" key="1">
    <source>
        <dbReference type="SAM" id="SignalP"/>
    </source>
</evidence>
<feature type="chain" id="PRO_5045615350" evidence="1">
    <location>
        <begin position="21"/>
        <end position="144"/>
    </location>
</feature>
<keyword evidence="3" id="KW-1185">Reference proteome</keyword>
<name>A0ABW4BF48_9LACO</name>
<keyword evidence="1" id="KW-0732">Signal</keyword>
<proteinExistence type="predicted"/>
<comment type="caution">
    <text evidence="2">The sequence shown here is derived from an EMBL/GenBank/DDBJ whole genome shotgun (WGS) entry which is preliminary data.</text>
</comment>
<feature type="signal peptide" evidence="1">
    <location>
        <begin position="1"/>
        <end position="20"/>
    </location>
</feature>
<dbReference type="EMBL" id="JBHTOA010000016">
    <property type="protein sequence ID" value="MFD1398322.1"/>
    <property type="molecule type" value="Genomic_DNA"/>
</dbReference>